<sequence length="252" mass="28419">MSVQMVMVPPEGAVEELMVDRRTGHSWTVNVEPFELAATVVTNELWNEAHGVTGDPTRTHFPKTEVSWREAILFCNALSTKEGLAPVYEVLERVMTAPTQWRPHSEPEADDWLVTWDQDADGYRLPTDAEWQVACRAGTTGARYGRLDDIAWYEGNSDGHIHPVQTKSANSWGLFDLLGNVWEWCWDLYDPEVYGAYRIIRGGGWSDPEWSCRAGVRRKTSPLASFDDLGFRVARGATRFPTSALPESRPFG</sequence>
<dbReference type="InterPro" id="IPR005532">
    <property type="entry name" value="SUMF_dom"/>
</dbReference>
<dbReference type="InterPro" id="IPR016187">
    <property type="entry name" value="CTDL_fold"/>
</dbReference>
<dbReference type="EC" id="2.7.11.1" evidence="2"/>
<dbReference type="Pfam" id="PF03781">
    <property type="entry name" value="FGE-sulfatase"/>
    <property type="match status" value="1"/>
</dbReference>
<dbReference type="SUPFAM" id="SSF56436">
    <property type="entry name" value="C-type lectin-like"/>
    <property type="match status" value="1"/>
</dbReference>
<dbReference type="GO" id="GO:0120147">
    <property type="term" value="F:formylglycine-generating oxidase activity"/>
    <property type="evidence" value="ECO:0007669"/>
    <property type="project" value="TreeGrafter"/>
</dbReference>
<dbReference type="Proteomes" id="UP000427071">
    <property type="component" value="Chromosome"/>
</dbReference>
<evidence type="ECO:0000259" key="1">
    <source>
        <dbReference type="Pfam" id="PF03781"/>
    </source>
</evidence>
<dbReference type="AlphaFoldDB" id="A0A6B8VH88"/>
<keyword evidence="2" id="KW-0418">Kinase</keyword>
<protein>
    <submittedName>
        <fullName evidence="2">Serine/threonine-protein kinase pkn1</fullName>
        <ecNumber evidence="2">2.7.11.1</ecNumber>
    </submittedName>
</protein>
<evidence type="ECO:0000313" key="3">
    <source>
        <dbReference type="Proteomes" id="UP000427071"/>
    </source>
</evidence>
<dbReference type="RefSeq" id="WP_156191412.1">
    <property type="nucleotide sequence ID" value="NZ_CP046452.1"/>
</dbReference>
<keyword evidence="3" id="KW-1185">Reference proteome</keyword>
<dbReference type="InterPro" id="IPR042095">
    <property type="entry name" value="SUMF_sf"/>
</dbReference>
<dbReference type="InterPro" id="IPR051043">
    <property type="entry name" value="Sulfatase_Mod_Factor_Kinase"/>
</dbReference>
<proteinExistence type="predicted"/>
<feature type="domain" description="Sulfatase-modifying factor enzyme-like" evidence="1">
    <location>
        <begin position="42"/>
        <end position="235"/>
    </location>
</feature>
<dbReference type="PANTHER" id="PTHR23150">
    <property type="entry name" value="SULFATASE MODIFYING FACTOR 1, 2"/>
    <property type="match status" value="1"/>
</dbReference>
<accession>A0A6B8VH88</accession>
<evidence type="ECO:0000313" key="2">
    <source>
        <dbReference type="EMBL" id="QGU00964.1"/>
    </source>
</evidence>
<dbReference type="KEGG" id="ckw:CKALI_00315"/>
<name>A0A6B8VH88_9CORY</name>
<organism evidence="2 3">
    <name type="scientific">Corynebacterium kalinowskii</name>
    <dbReference type="NCBI Taxonomy" id="2675216"/>
    <lineage>
        <taxon>Bacteria</taxon>
        <taxon>Bacillati</taxon>
        <taxon>Actinomycetota</taxon>
        <taxon>Actinomycetes</taxon>
        <taxon>Mycobacteriales</taxon>
        <taxon>Corynebacteriaceae</taxon>
        <taxon>Corynebacterium</taxon>
    </lineage>
</organism>
<dbReference type="EMBL" id="CP046452">
    <property type="protein sequence ID" value="QGU00964.1"/>
    <property type="molecule type" value="Genomic_DNA"/>
</dbReference>
<keyword evidence="2" id="KW-0808">Transferase</keyword>
<reference evidence="3" key="1">
    <citation type="submission" date="2019-11" db="EMBL/GenBank/DDBJ databases">
        <title>Complete genome sequence of Corynebacterium kalinowskii 1959, a novel Corynebacterium species isolated from soil of a small paddock in Vilsendorf, Germany.</title>
        <authorList>
            <person name="Schaffert L."/>
            <person name="Ruwe M."/>
            <person name="Milse J."/>
            <person name="Hanuschka K."/>
            <person name="Ortseifen V."/>
            <person name="Droste J."/>
            <person name="Brandt D."/>
            <person name="Schlueter L."/>
            <person name="Kutter Y."/>
            <person name="Vinke S."/>
            <person name="Viehoefer P."/>
            <person name="Jacob L."/>
            <person name="Luebke N.-C."/>
            <person name="Schulte-Berndt E."/>
            <person name="Hain C."/>
            <person name="Linder M."/>
            <person name="Schmidt P."/>
            <person name="Wollenschlaeger L."/>
            <person name="Luttermann T."/>
            <person name="Thieme E."/>
            <person name="Hassa J."/>
            <person name="Haak M."/>
            <person name="Wittchen M."/>
            <person name="Mentz A."/>
            <person name="Persicke M."/>
            <person name="Busche T."/>
            <person name="Ruckert C."/>
        </authorList>
    </citation>
    <scope>NUCLEOTIDE SEQUENCE [LARGE SCALE GENOMIC DNA]</scope>
    <source>
        <strain evidence="3">1959</strain>
    </source>
</reference>
<dbReference type="GO" id="GO:0004674">
    <property type="term" value="F:protein serine/threonine kinase activity"/>
    <property type="evidence" value="ECO:0007669"/>
    <property type="project" value="UniProtKB-EC"/>
</dbReference>
<dbReference type="Gene3D" id="3.90.1580.10">
    <property type="entry name" value="paralog of FGE (formylglycine-generating enzyme)"/>
    <property type="match status" value="1"/>
</dbReference>
<dbReference type="PANTHER" id="PTHR23150:SF19">
    <property type="entry name" value="FORMYLGLYCINE-GENERATING ENZYME"/>
    <property type="match status" value="1"/>
</dbReference>
<gene>
    <name evidence="2" type="primary">pkn1</name>
    <name evidence="2" type="ORF">CKALI_00315</name>
</gene>